<dbReference type="Pfam" id="PF00015">
    <property type="entry name" value="MCPsignal"/>
    <property type="match status" value="1"/>
</dbReference>
<keyword evidence="4" id="KW-1133">Transmembrane helix</keyword>
<keyword evidence="4" id="KW-0472">Membrane</keyword>
<evidence type="ECO:0000259" key="5">
    <source>
        <dbReference type="PROSITE" id="PS50111"/>
    </source>
</evidence>
<dbReference type="OrthoDB" id="9814363at2"/>
<dbReference type="InterPro" id="IPR051310">
    <property type="entry name" value="MCP_chemotaxis"/>
</dbReference>
<dbReference type="InterPro" id="IPR004089">
    <property type="entry name" value="MCPsignal_dom"/>
</dbReference>
<sequence>MNITKEKKQGRAEKQKNNRKRIHIKDKINRIYDMPIGKRLNVTFGYIGVVVLLMVAVSLINIISLRNMTNKFHSQIYTTEEKVLKAQVSMKTIENNIYRSYMTKNKELCSKYIEGSETEYGLLDSYIKELASIPVLQNKKNQETIKSLQLELEKADRYRQQILKSAKEFDQEKIYSTYKNDYVPIHSHMLEELEGLESFTASYGQHYMDVTNIKVAVSIGLFLLLFAVGTVSGIHILKRTIKSIINPVESIMAVMKEMADGNLGVELHISSQDEMGILCRGIMLTIEKLNNYINNITYVVKQLEEKNLTVEVDLDYEGDFKPIKTSLENTILSLKQVIEAISVTAKDITTGSAQIALTAKTVADGSVEQNNRINGLMGELETIVGMINTNALQTRQVSELTEASVRAAREGDGGMKKVLEAMEVIKQQAEEISQIIAVIEQIAEQTNLLALNAAIEASRAGENGKGFGVVATEIGKLAARCTQAVQSTSGLISNTVNAIQSGARQADNTAGNFIRIVKAAEETNNVMEKLAQNTSEIQKELKNTHVFLMDITPIIEKNAAAAQESAAMSEEFIIQADKLERYLLEYSMN</sequence>
<dbReference type="STRING" id="1121322.SAMN02745136_01189"/>
<reference evidence="7 8" key="1">
    <citation type="submission" date="2016-11" db="EMBL/GenBank/DDBJ databases">
        <authorList>
            <person name="Jaros S."/>
            <person name="Januszkiewicz K."/>
            <person name="Wedrychowicz H."/>
        </authorList>
    </citation>
    <scope>NUCLEOTIDE SEQUENCE [LARGE SCALE GENOMIC DNA]</scope>
    <source>
        <strain evidence="7 8">DSM 15929</strain>
    </source>
</reference>
<feature type="transmembrane region" description="Helical" evidence="4">
    <location>
        <begin position="44"/>
        <end position="65"/>
    </location>
</feature>
<dbReference type="SMART" id="SM00283">
    <property type="entry name" value="MA"/>
    <property type="match status" value="1"/>
</dbReference>
<dbReference type="Gene3D" id="1.10.287.950">
    <property type="entry name" value="Methyl-accepting chemotaxis protein"/>
    <property type="match status" value="1"/>
</dbReference>
<dbReference type="AlphaFoldDB" id="A0A1M6MV33"/>
<dbReference type="InterPro" id="IPR004090">
    <property type="entry name" value="Chemotax_Me-accpt_rcpt"/>
</dbReference>
<keyword evidence="8" id="KW-1185">Reference proteome</keyword>
<dbReference type="RefSeq" id="WP_073273811.1">
    <property type="nucleotide sequence ID" value="NZ_FRAC01000007.1"/>
</dbReference>
<dbReference type="PRINTS" id="PR00260">
    <property type="entry name" value="CHEMTRNSDUCR"/>
</dbReference>
<gene>
    <name evidence="7" type="ORF">SAMN02745136_01189</name>
</gene>
<dbReference type="GO" id="GO:0005886">
    <property type="term" value="C:plasma membrane"/>
    <property type="evidence" value="ECO:0007669"/>
    <property type="project" value="TreeGrafter"/>
</dbReference>
<dbReference type="PANTHER" id="PTHR43531:SF11">
    <property type="entry name" value="METHYL-ACCEPTING CHEMOTAXIS PROTEIN 3"/>
    <property type="match status" value="1"/>
</dbReference>
<dbReference type="PROSITE" id="PS50885">
    <property type="entry name" value="HAMP"/>
    <property type="match status" value="1"/>
</dbReference>
<dbReference type="InterPro" id="IPR003660">
    <property type="entry name" value="HAMP_dom"/>
</dbReference>
<organism evidence="7 8">
    <name type="scientific">Anaerocolumna jejuensis DSM 15929</name>
    <dbReference type="NCBI Taxonomy" id="1121322"/>
    <lineage>
        <taxon>Bacteria</taxon>
        <taxon>Bacillati</taxon>
        <taxon>Bacillota</taxon>
        <taxon>Clostridia</taxon>
        <taxon>Lachnospirales</taxon>
        <taxon>Lachnospiraceae</taxon>
        <taxon>Anaerocolumna</taxon>
    </lineage>
</organism>
<evidence type="ECO:0000313" key="7">
    <source>
        <dbReference type="EMBL" id="SHJ87307.1"/>
    </source>
</evidence>
<accession>A0A1M6MV33</accession>
<dbReference type="Proteomes" id="UP000184386">
    <property type="component" value="Unassembled WGS sequence"/>
</dbReference>
<feature type="domain" description="HAMP" evidence="6">
    <location>
        <begin position="242"/>
        <end position="294"/>
    </location>
</feature>
<comment type="similarity">
    <text evidence="2">Belongs to the methyl-accepting chemotaxis (MCP) protein family.</text>
</comment>
<evidence type="ECO:0000256" key="1">
    <source>
        <dbReference type="ARBA" id="ARBA00022500"/>
    </source>
</evidence>
<dbReference type="EMBL" id="FRAC01000007">
    <property type="protein sequence ID" value="SHJ87307.1"/>
    <property type="molecule type" value="Genomic_DNA"/>
</dbReference>
<evidence type="ECO:0000256" key="4">
    <source>
        <dbReference type="SAM" id="Phobius"/>
    </source>
</evidence>
<evidence type="ECO:0000259" key="6">
    <source>
        <dbReference type="PROSITE" id="PS50885"/>
    </source>
</evidence>
<dbReference type="PROSITE" id="PS50111">
    <property type="entry name" value="CHEMOTAXIS_TRANSDUC_2"/>
    <property type="match status" value="1"/>
</dbReference>
<dbReference type="Pfam" id="PF00672">
    <property type="entry name" value="HAMP"/>
    <property type="match status" value="1"/>
</dbReference>
<dbReference type="GO" id="GO:0006935">
    <property type="term" value="P:chemotaxis"/>
    <property type="evidence" value="ECO:0007669"/>
    <property type="project" value="UniProtKB-KW"/>
</dbReference>
<evidence type="ECO:0000313" key="8">
    <source>
        <dbReference type="Proteomes" id="UP000184386"/>
    </source>
</evidence>
<name>A0A1M6MV33_9FIRM</name>
<keyword evidence="1" id="KW-0145">Chemotaxis</keyword>
<dbReference type="Gene3D" id="6.10.340.10">
    <property type="match status" value="1"/>
</dbReference>
<dbReference type="SMART" id="SM00304">
    <property type="entry name" value="HAMP"/>
    <property type="match status" value="1"/>
</dbReference>
<dbReference type="GO" id="GO:0004888">
    <property type="term" value="F:transmembrane signaling receptor activity"/>
    <property type="evidence" value="ECO:0007669"/>
    <property type="project" value="InterPro"/>
</dbReference>
<proteinExistence type="inferred from homology"/>
<dbReference type="SUPFAM" id="SSF58104">
    <property type="entry name" value="Methyl-accepting chemotaxis protein (MCP) signaling domain"/>
    <property type="match status" value="1"/>
</dbReference>
<dbReference type="CDD" id="cd06225">
    <property type="entry name" value="HAMP"/>
    <property type="match status" value="1"/>
</dbReference>
<evidence type="ECO:0000256" key="2">
    <source>
        <dbReference type="ARBA" id="ARBA00029447"/>
    </source>
</evidence>
<feature type="transmembrane region" description="Helical" evidence="4">
    <location>
        <begin position="215"/>
        <end position="237"/>
    </location>
</feature>
<protein>
    <submittedName>
        <fullName evidence="7">Methyl-accepting chemotaxis protein</fullName>
    </submittedName>
</protein>
<feature type="domain" description="Methyl-accepting transducer" evidence="5">
    <location>
        <begin position="344"/>
        <end position="573"/>
    </location>
</feature>
<evidence type="ECO:0000256" key="3">
    <source>
        <dbReference type="PROSITE-ProRule" id="PRU00284"/>
    </source>
</evidence>
<dbReference type="GO" id="GO:0007165">
    <property type="term" value="P:signal transduction"/>
    <property type="evidence" value="ECO:0007669"/>
    <property type="project" value="UniProtKB-KW"/>
</dbReference>
<keyword evidence="4" id="KW-0812">Transmembrane</keyword>
<keyword evidence="3" id="KW-0807">Transducer</keyword>
<dbReference type="PANTHER" id="PTHR43531">
    <property type="entry name" value="PROTEIN ICFG"/>
    <property type="match status" value="1"/>
</dbReference>